<name>A0ABS6XKZ1_9SPHN</name>
<keyword evidence="2 4" id="KW-1133">Transmembrane helix</keyword>
<feature type="transmembrane region" description="Helical" evidence="4">
    <location>
        <begin position="383"/>
        <end position="401"/>
    </location>
</feature>
<dbReference type="EMBL" id="JAHWZX010000006">
    <property type="protein sequence ID" value="MBW4330850.1"/>
    <property type="molecule type" value="Genomic_DNA"/>
</dbReference>
<organism evidence="6 7">
    <name type="scientific">Stakelama flava</name>
    <dbReference type="NCBI Taxonomy" id="2860338"/>
    <lineage>
        <taxon>Bacteria</taxon>
        <taxon>Pseudomonadati</taxon>
        <taxon>Pseudomonadota</taxon>
        <taxon>Alphaproteobacteria</taxon>
        <taxon>Sphingomonadales</taxon>
        <taxon>Sphingomonadaceae</taxon>
        <taxon>Stakelama</taxon>
    </lineage>
</organism>
<dbReference type="Pfam" id="PF07690">
    <property type="entry name" value="MFS_1"/>
    <property type="match status" value="1"/>
</dbReference>
<evidence type="ECO:0000313" key="7">
    <source>
        <dbReference type="Proteomes" id="UP001197214"/>
    </source>
</evidence>
<feature type="transmembrane region" description="Helical" evidence="4">
    <location>
        <begin position="292"/>
        <end position="310"/>
    </location>
</feature>
<protein>
    <submittedName>
        <fullName evidence="6">MFS transporter</fullName>
    </submittedName>
</protein>
<keyword evidence="1 4" id="KW-0812">Transmembrane</keyword>
<dbReference type="PANTHER" id="PTHR11360">
    <property type="entry name" value="MONOCARBOXYLATE TRANSPORTER"/>
    <property type="match status" value="1"/>
</dbReference>
<evidence type="ECO:0000256" key="3">
    <source>
        <dbReference type="ARBA" id="ARBA00023136"/>
    </source>
</evidence>
<feature type="transmembrane region" description="Helical" evidence="4">
    <location>
        <begin position="18"/>
        <end position="38"/>
    </location>
</feature>
<dbReference type="InterPro" id="IPR020846">
    <property type="entry name" value="MFS_dom"/>
</dbReference>
<dbReference type="PANTHER" id="PTHR11360:SF308">
    <property type="entry name" value="BLL3089 PROTEIN"/>
    <property type="match status" value="1"/>
</dbReference>
<dbReference type="InterPro" id="IPR050327">
    <property type="entry name" value="Proton-linked_MCT"/>
</dbReference>
<feature type="transmembrane region" description="Helical" evidence="4">
    <location>
        <begin position="171"/>
        <end position="194"/>
    </location>
</feature>
<evidence type="ECO:0000256" key="1">
    <source>
        <dbReference type="ARBA" id="ARBA00022692"/>
    </source>
</evidence>
<feature type="transmembrane region" description="Helical" evidence="4">
    <location>
        <begin position="226"/>
        <end position="248"/>
    </location>
</feature>
<reference evidence="6 7" key="1">
    <citation type="submission" date="2021-07" db="EMBL/GenBank/DDBJ databases">
        <title>Stakelama flava sp. nov., a novel endophytic bacterium isolated from branch of Kandelia candel.</title>
        <authorList>
            <person name="Tuo L."/>
        </authorList>
    </citation>
    <scope>NUCLEOTIDE SEQUENCE [LARGE SCALE GENOMIC DNA]</scope>
    <source>
        <strain evidence="6 7">CBK3Z-3</strain>
    </source>
</reference>
<evidence type="ECO:0000256" key="2">
    <source>
        <dbReference type="ARBA" id="ARBA00022989"/>
    </source>
</evidence>
<evidence type="ECO:0000259" key="5">
    <source>
        <dbReference type="PROSITE" id="PS50850"/>
    </source>
</evidence>
<sequence>MLSFARDNWRFTRDNGRWIGGGFLLTLFSSFGQTFFIGLSGNDIRATFHLSGGAFGGLYMLATLGSALSLPWLGRTLDLMPGWKVARFALPMLAAACVLIALAPTIVLLCIALYLLRLFGQGMMTEIAYTEVGRWFVANRGRAMALVTPGIMLGNAVLPVAFVLLHQSIGWHGAWLVSAGLIVLVGWPAILALIRVERVPHSSEAGSASARTARDWTRGQVIRDPVLYLLLAGTLAPPFIGTVIFFHQGYLIELRGYDPLAFAAAFPVMAVTTVVFGFVCGHLVDRFGALRLLPFFLAPLTIASLAVGLVTPLWGVYLFMLLLGVSNGFTQNLMGALWPEVYGLANLGGIRAITVSAMVLSTALGPGITGAFIDWGVALPTQMLWMAGWCVVASLSLGYAARKVRVREADRRDLGVRV</sequence>
<feature type="transmembrane region" description="Helical" evidence="4">
    <location>
        <begin position="50"/>
        <end position="73"/>
    </location>
</feature>
<dbReference type="InterPro" id="IPR011701">
    <property type="entry name" value="MFS"/>
</dbReference>
<proteinExistence type="predicted"/>
<feature type="transmembrane region" description="Helical" evidence="4">
    <location>
        <begin position="260"/>
        <end position="280"/>
    </location>
</feature>
<keyword evidence="7" id="KW-1185">Reference proteome</keyword>
<dbReference type="Proteomes" id="UP001197214">
    <property type="component" value="Unassembled WGS sequence"/>
</dbReference>
<accession>A0ABS6XKZ1</accession>
<feature type="transmembrane region" description="Helical" evidence="4">
    <location>
        <begin position="93"/>
        <end position="116"/>
    </location>
</feature>
<gene>
    <name evidence="6" type="ORF">KY084_08165</name>
</gene>
<dbReference type="PROSITE" id="PS50850">
    <property type="entry name" value="MFS"/>
    <property type="match status" value="1"/>
</dbReference>
<keyword evidence="3 4" id="KW-0472">Membrane</keyword>
<evidence type="ECO:0000256" key="4">
    <source>
        <dbReference type="SAM" id="Phobius"/>
    </source>
</evidence>
<feature type="transmembrane region" description="Helical" evidence="4">
    <location>
        <begin position="143"/>
        <end position="165"/>
    </location>
</feature>
<comment type="caution">
    <text evidence="6">The sequence shown here is derived from an EMBL/GenBank/DDBJ whole genome shotgun (WGS) entry which is preliminary data.</text>
</comment>
<feature type="transmembrane region" description="Helical" evidence="4">
    <location>
        <begin position="350"/>
        <end position="377"/>
    </location>
</feature>
<dbReference type="RefSeq" id="WP_219237973.1">
    <property type="nucleotide sequence ID" value="NZ_JAHWZX010000006.1"/>
</dbReference>
<feature type="domain" description="Major facilitator superfamily (MFS) profile" evidence="5">
    <location>
        <begin position="18"/>
        <end position="405"/>
    </location>
</feature>
<evidence type="ECO:0000313" key="6">
    <source>
        <dbReference type="EMBL" id="MBW4330850.1"/>
    </source>
</evidence>